<dbReference type="Gene3D" id="1.10.287.130">
    <property type="match status" value="1"/>
</dbReference>
<dbReference type="InterPro" id="IPR003660">
    <property type="entry name" value="HAMP_dom"/>
</dbReference>
<dbReference type="PANTHER" id="PTHR42878">
    <property type="entry name" value="TWO-COMPONENT HISTIDINE KINASE"/>
    <property type="match status" value="1"/>
</dbReference>
<dbReference type="AlphaFoldDB" id="A0A1G9T4F1"/>
<dbReference type="Proteomes" id="UP000187651">
    <property type="component" value="Unassembled WGS sequence"/>
</dbReference>
<dbReference type="GO" id="GO:0005886">
    <property type="term" value="C:plasma membrane"/>
    <property type="evidence" value="ECO:0007669"/>
    <property type="project" value="UniProtKB-SubCell"/>
</dbReference>
<evidence type="ECO:0000259" key="14">
    <source>
        <dbReference type="PROSITE" id="PS50885"/>
    </source>
</evidence>
<dbReference type="Gene3D" id="6.10.340.10">
    <property type="match status" value="1"/>
</dbReference>
<dbReference type="GO" id="GO:0000156">
    <property type="term" value="F:phosphorelay response regulator activity"/>
    <property type="evidence" value="ECO:0007669"/>
    <property type="project" value="TreeGrafter"/>
</dbReference>
<dbReference type="PROSITE" id="PS50109">
    <property type="entry name" value="HIS_KIN"/>
    <property type="match status" value="1"/>
</dbReference>
<dbReference type="Pfam" id="PF02518">
    <property type="entry name" value="HATPase_c"/>
    <property type="match status" value="1"/>
</dbReference>
<keyword evidence="12" id="KW-1133">Transmembrane helix</keyword>
<evidence type="ECO:0000256" key="12">
    <source>
        <dbReference type="SAM" id="Phobius"/>
    </source>
</evidence>
<evidence type="ECO:0000256" key="1">
    <source>
        <dbReference type="ARBA" id="ARBA00000085"/>
    </source>
</evidence>
<dbReference type="EC" id="2.7.13.3" evidence="3"/>
<feature type="transmembrane region" description="Helical" evidence="12">
    <location>
        <begin position="21"/>
        <end position="45"/>
    </location>
</feature>
<evidence type="ECO:0000313" key="15">
    <source>
        <dbReference type="EMBL" id="SDM42508.1"/>
    </source>
</evidence>
<keyword evidence="16" id="KW-1185">Reference proteome</keyword>
<dbReference type="SMART" id="SM00304">
    <property type="entry name" value="HAMP"/>
    <property type="match status" value="1"/>
</dbReference>
<dbReference type="InterPro" id="IPR036097">
    <property type="entry name" value="HisK_dim/P_sf"/>
</dbReference>
<dbReference type="InterPro" id="IPR036890">
    <property type="entry name" value="HATPase_C_sf"/>
</dbReference>
<keyword evidence="9" id="KW-0067">ATP-binding</keyword>
<keyword evidence="8 15" id="KW-0418">Kinase</keyword>
<feature type="domain" description="Histidine kinase" evidence="13">
    <location>
        <begin position="144"/>
        <end position="357"/>
    </location>
</feature>
<feature type="domain" description="HAMP" evidence="14">
    <location>
        <begin position="80"/>
        <end position="136"/>
    </location>
</feature>
<dbReference type="GO" id="GO:0007234">
    <property type="term" value="P:osmosensory signaling via phosphorelay pathway"/>
    <property type="evidence" value="ECO:0007669"/>
    <property type="project" value="TreeGrafter"/>
</dbReference>
<dbReference type="PRINTS" id="PR00344">
    <property type="entry name" value="BCTRLSENSOR"/>
</dbReference>
<dbReference type="SUPFAM" id="SSF55874">
    <property type="entry name" value="ATPase domain of HSP90 chaperone/DNA topoisomerase II/histidine kinase"/>
    <property type="match status" value="1"/>
</dbReference>
<evidence type="ECO:0000256" key="6">
    <source>
        <dbReference type="ARBA" id="ARBA00022679"/>
    </source>
</evidence>
<evidence type="ECO:0000256" key="3">
    <source>
        <dbReference type="ARBA" id="ARBA00012438"/>
    </source>
</evidence>
<dbReference type="Pfam" id="PF00512">
    <property type="entry name" value="HisKA"/>
    <property type="match status" value="1"/>
</dbReference>
<dbReference type="SUPFAM" id="SSF158472">
    <property type="entry name" value="HAMP domain-like"/>
    <property type="match status" value="1"/>
</dbReference>
<keyword evidence="4" id="KW-1003">Cell membrane</keyword>
<sequence>MENKYYKMVNGYKVRNSHFPVGIFIMTFVAFLVMAALQYAIIVMIENMDWSWWLVVIFVLEYWLVISLGFTFFTRWQINRSYEEPLKEIAKATNEVANGDFSVYIPVIHTPEKLDYLDIMIADFNKMVEELGSIETLKTDFFSNVSHEIKTPIAVIQNSSELLKKTELTEEQEAELNNIISASRKLSTLITNILKLSKLEKQAIKPELVNYDLSRQLCDSVILFEDQWERKNIDLELDIEDSIFVNSDPELMDLVWNNLISNAIKFSENNGKISIKEESNEDEIVVLVSDSGCGMDDETKKKVFEKFYQGDSSHKTEGNGLGLALVSRILQLLDGDISVSSKLGEGSTFVVSLPRKK</sequence>
<dbReference type="PROSITE" id="PS50885">
    <property type="entry name" value="HAMP"/>
    <property type="match status" value="1"/>
</dbReference>
<dbReference type="CDD" id="cd06225">
    <property type="entry name" value="HAMP"/>
    <property type="match status" value="1"/>
</dbReference>
<dbReference type="InterPro" id="IPR004358">
    <property type="entry name" value="Sig_transdc_His_kin-like_C"/>
</dbReference>
<keyword evidence="10" id="KW-0902">Two-component regulatory system</keyword>
<name>A0A1G9T4F1_9FIRM</name>
<evidence type="ECO:0000313" key="16">
    <source>
        <dbReference type="Proteomes" id="UP000187651"/>
    </source>
</evidence>
<evidence type="ECO:0000256" key="4">
    <source>
        <dbReference type="ARBA" id="ARBA00022475"/>
    </source>
</evidence>
<dbReference type="CDD" id="cd00075">
    <property type="entry name" value="HATPase"/>
    <property type="match status" value="1"/>
</dbReference>
<accession>A0A1G9T4F1</accession>
<dbReference type="InterPro" id="IPR050351">
    <property type="entry name" value="BphY/WalK/GraS-like"/>
</dbReference>
<dbReference type="InterPro" id="IPR005467">
    <property type="entry name" value="His_kinase_dom"/>
</dbReference>
<evidence type="ECO:0000256" key="8">
    <source>
        <dbReference type="ARBA" id="ARBA00022777"/>
    </source>
</evidence>
<dbReference type="CDD" id="cd00082">
    <property type="entry name" value="HisKA"/>
    <property type="match status" value="1"/>
</dbReference>
<dbReference type="GO" id="GO:0005524">
    <property type="term" value="F:ATP binding"/>
    <property type="evidence" value="ECO:0007669"/>
    <property type="project" value="UniProtKB-KW"/>
</dbReference>
<evidence type="ECO:0000256" key="10">
    <source>
        <dbReference type="ARBA" id="ARBA00023012"/>
    </source>
</evidence>
<organism evidence="15 16">
    <name type="scientific">Lachnospira pectinoschiza</name>
    <dbReference type="NCBI Taxonomy" id="28052"/>
    <lineage>
        <taxon>Bacteria</taxon>
        <taxon>Bacillati</taxon>
        <taxon>Bacillota</taxon>
        <taxon>Clostridia</taxon>
        <taxon>Lachnospirales</taxon>
        <taxon>Lachnospiraceae</taxon>
        <taxon>Lachnospira</taxon>
    </lineage>
</organism>
<keyword evidence="11 12" id="KW-0472">Membrane</keyword>
<dbReference type="InterPro" id="IPR003661">
    <property type="entry name" value="HisK_dim/P_dom"/>
</dbReference>
<evidence type="ECO:0000256" key="2">
    <source>
        <dbReference type="ARBA" id="ARBA00004236"/>
    </source>
</evidence>
<keyword evidence="5" id="KW-0597">Phosphoprotein</keyword>
<keyword evidence="12" id="KW-0812">Transmembrane</keyword>
<evidence type="ECO:0000259" key="13">
    <source>
        <dbReference type="PROSITE" id="PS50109"/>
    </source>
</evidence>
<protein>
    <recommendedName>
        <fullName evidence="3">histidine kinase</fullName>
        <ecNumber evidence="3">2.7.13.3</ecNumber>
    </recommendedName>
</protein>
<comment type="catalytic activity">
    <reaction evidence="1">
        <text>ATP + protein L-histidine = ADP + protein N-phospho-L-histidine.</text>
        <dbReference type="EC" id="2.7.13.3"/>
    </reaction>
</comment>
<dbReference type="InterPro" id="IPR003594">
    <property type="entry name" value="HATPase_dom"/>
</dbReference>
<proteinExistence type="predicted"/>
<keyword evidence="7" id="KW-0547">Nucleotide-binding</keyword>
<dbReference type="SMART" id="SM00388">
    <property type="entry name" value="HisKA"/>
    <property type="match status" value="1"/>
</dbReference>
<evidence type="ECO:0000256" key="7">
    <source>
        <dbReference type="ARBA" id="ARBA00022741"/>
    </source>
</evidence>
<reference evidence="16" key="1">
    <citation type="submission" date="2016-10" db="EMBL/GenBank/DDBJ databases">
        <authorList>
            <person name="Varghese N."/>
            <person name="Submissions S."/>
        </authorList>
    </citation>
    <scope>NUCLEOTIDE SEQUENCE [LARGE SCALE GENOMIC DNA]</scope>
    <source>
        <strain evidence="16">M83</strain>
    </source>
</reference>
<dbReference type="PANTHER" id="PTHR42878:SF7">
    <property type="entry name" value="SENSOR HISTIDINE KINASE GLRK"/>
    <property type="match status" value="1"/>
</dbReference>
<evidence type="ECO:0000256" key="11">
    <source>
        <dbReference type="ARBA" id="ARBA00023136"/>
    </source>
</evidence>
<dbReference type="FunFam" id="3.30.565.10:FF:000023">
    <property type="entry name" value="PAS domain-containing sensor histidine kinase"/>
    <property type="match status" value="1"/>
</dbReference>
<dbReference type="Gene3D" id="3.30.565.10">
    <property type="entry name" value="Histidine kinase-like ATPase, C-terminal domain"/>
    <property type="match status" value="1"/>
</dbReference>
<dbReference type="GO" id="GO:0030295">
    <property type="term" value="F:protein kinase activator activity"/>
    <property type="evidence" value="ECO:0007669"/>
    <property type="project" value="TreeGrafter"/>
</dbReference>
<dbReference type="SMART" id="SM00387">
    <property type="entry name" value="HATPase_c"/>
    <property type="match status" value="1"/>
</dbReference>
<comment type="subcellular location">
    <subcellularLocation>
        <location evidence="2">Cell membrane</location>
    </subcellularLocation>
</comment>
<keyword evidence="6" id="KW-0808">Transferase</keyword>
<feature type="transmembrane region" description="Helical" evidence="12">
    <location>
        <begin position="51"/>
        <end position="73"/>
    </location>
</feature>
<gene>
    <name evidence="15" type="ORF">SAMN05216544_0206</name>
</gene>
<evidence type="ECO:0000256" key="9">
    <source>
        <dbReference type="ARBA" id="ARBA00022840"/>
    </source>
</evidence>
<dbReference type="GO" id="GO:0000155">
    <property type="term" value="F:phosphorelay sensor kinase activity"/>
    <property type="evidence" value="ECO:0007669"/>
    <property type="project" value="InterPro"/>
</dbReference>
<dbReference type="RefSeq" id="WP_242869303.1">
    <property type="nucleotide sequence ID" value="NZ_FNHZ01000001.1"/>
</dbReference>
<dbReference type="EMBL" id="FNHZ01000001">
    <property type="protein sequence ID" value="SDM42508.1"/>
    <property type="molecule type" value="Genomic_DNA"/>
</dbReference>
<evidence type="ECO:0000256" key="5">
    <source>
        <dbReference type="ARBA" id="ARBA00022553"/>
    </source>
</evidence>
<dbReference type="SUPFAM" id="SSF47384">
    <property type="entry name" value="Homodimeric domain of signal transducing histidine kinase"/>
    <property type="match status" value="1"/>
</dbReference>